<organism evidence="1 2">
    <name type="scientific">Streblomastix strix</name>
    <dbReference type="NCBI Taxonomy" id="222440"/>
    <lineage>
        <taxon>Eukaryota</taxon>
        <taxon>Metamonada</taxon>
        <taxon>Preaxostyla</taxon>
        <taxon>Oxymonadida</taxon>
        <taxon>Streblomastigidae</taxon>
        <taxon>Streblomastix</taxon>
    </lineage>
</organism>
<name>A0A5J4WX17_9EUKA</name>
<accession>A0A5J4WX17</accession>
<dbReference type="AlphaFoldDB" id="A0A5J4WX17"/>
<sequence>MTLEVRIPKAIMESIAFPKGWEVTLKLETGDTSVQLGEWKRKLKKLTSNKKKLETIFFGLYCNGGILEEQLIIAVRIKSNSYTAVQDIAKQRTGESLVAEVKKIVRLYQQLKIETQTQHIPEISKKITDALSRLSSVGDYSVKKEIFQALY</sequence>
<dbReference type="Proteomes" id="UP000324800">
    <property type="component" value="Unassembled WGS sequence"/>
</dbReference>
<gene>
    <name evidence="1" type="ORF">EZS28_005049</name>
</gene>
<comment type="caution">
    <text evidence="1">The sequence shown here is derived from an EMBL/GenBank/DDBJ whole genome shotgun (WGS) entry which is preliminary data.</text>
</comment>
<dbReference type="EMBL" id="SNRW01000757">
    <property type="protein sequence ID" value="KAA6399420.1"/>
    <property type="molecule type" value="Genomic_DNA"/>
</dbReference>
<protein>
    <submittedName>
        <fullName evidence="1">Uncharacterized protein</fullName>
    </submittedName>
</protein>
<proteinExistence type="predicted"/>
<evidence type="ECO:0000313" key="2">
    <source>
        <dbReference type="Proteomes" id="UP000324800"/>
    </source>
</evidence>
<evidence type="ECO:0000313" key="1">
    <source>
        <dbReference type="EMBL" id="KAA6399420.1"/>
    </source>
</evidence>
<reference evidence="1 2" key="1">
    <citation type="submission" date="2019-03" db="EMBL/GenBank/DDBJ databases">
        <title>Single cell metagenomics reveals metabolic interactions within the superorganism composed of flagellate Streblomastix strix and complex community of Bacteroidetes bacteria on its surface.</title>
        <authorList>
            <person name="Treitli S.C."/>
            <person name="Kolisko M."/>
            <person name="Husnik F."/>
            <person name="Keeling P."/>
            <person name="Hampl V."/>
        </authorList>
    </citation>
    <scope>NUCLEOTIDE SEQUENCE [LARGE SCALE GENOMIC DNA]</scope>
    <source>
        <strain evidence="1">ST1C</strain>
    </source>
</reference>